<dbReference type="InterPro" id="IPR050079">
    <property type="entry name" value="DEAD_box_RNA_helicase"/>
</dbReference>
<dbReference type="Gene3D" id="1.10.3210.30">
    <property type="match status" value="1"/>
</dbReference>
<reference evidence="12 13" key="1">
    <citation type="submission" date="2016-10" db="EMBL/GenBank/DDBJ databases">
        <authorList>
            <person name="de Groot N.N."/>
        </authorList>
    </citation>
    <scope>NUCLEOTIDE SEQUENCE [LARGE SCALE GENOMIC DNA]</scope>
    <source>
        <strain evidence="12 13">DSM 9990</strain>
    </source>
</reference>
<dbReference type="CDD" id="cd09641">
    <property type="entry name" value="Cas3''_I"/>
    <property type="match status" value="1"/>
</dbReference>
<organism evidence="12 13">
    <name type="scientific">Thermodesulforhabdus norvegica</name>
    <dbReference type="NCBI Taxonomy" id="39841"/>
    <lineage>
        <taxon>Bacteria</taxon>
        <taxon>Pseudomonadati</taxon>
        <taxon>Thermodesulfobacteriota</taxon>
        <taxon>Syntrophobacteria</taxon>
        <taxon>Syntrophobacterales</taxon>
        <taxon>Thermodesulforhabdaceae</taxon>
        <taxon>Thermodesulforhabdus</taxon>
    </lineage>
</organism>
<dbReference type="PANTHER" id="PTHR47959">
    <property type="entry name" value="ATP-DEPENDENT RNA HELICASE RHLE-RELATED"/>
    <property type="match status" value="1"/>
</dbReference>
<dbReference type="InterPro" id="IPR038257">
    <property type="entry name" value="CRISPR-assoc_Cas3_HD_sf"/>
</dbReference>
<dbReference type="NCBIfam" id="TIGR01587">
    <property type="entry name" value="cas3_core"/>
    <property type="match status" value="1"/>
</dbReference>
<evidence type="ECO:0000313" key="13">
    <source>
        <dbReference type="Proteomes" id="UP000199611"/>
    </source>
</evidence>
<dbReference type="GO" id="GO:0005829">
    <property type="term" value="C:cytosol"/>
    <property type="evidence" value="ECO:0007669"/>
    <property type="project" value="TreeGrafter"/>
</dbReference>
<dbReference type="Proteomes" id="UP000199611">
    <property type="component" value="Unassembled WGS sequence"/>
</dbReference>
<evidence type="ECO:0000256" key="3">
    <source>
        <dbReference type="ARBA" id="ARBA00022722"/>
    </source>
</evidence>
<dbReference type="GO" id="GO:0003724">
    <property type="term" value="F:RNA helicase activity"/>
    <property type="evidence" value="ECO:0007669"/>
    <property type="project" value="TreeGrafter"/>
</dbReference>
<accession>A0A1I4RNG8</accession>
<dbReference type="GO" id="GO:0005524">
    <property type="term" value="F:ATP binding"/>
    <property type="evidence" value="ECO:0007669"/>
    <property type="project" value="UniProtKB-KW"/>
</dbReference>
<evidence type="ECO:0000256" key="6">
    <source>
        <dbReference type="ARBA" id="ARBA00022801"/>
    </source>
</evidence>
<keyword evidence="6" id="KW-0378">Hydrolase</keyword>
<evidence type="ECO:0000259" key="11">
    <source>
        <dbReference type="PROSITE" id="PS51643"/>
    </source>
</evidence>
<dbReference type="AlphaFoldDB" id="A0A1I4RNG8"/>
<dbReference type="RefSeq" id="WP_093393493.1">
    <property type="nucleotide sequence ID" value="NZ_FOUU01000001.1"/>
</dbReference>
<keyword evidence="9" id="KW-0051">Antiviral defense</keyword>
<dbReference type="STRING" id="39841.SAMN05660836_00712"/>
<name>A0A1I4RNG8_9BACT</name>
<keyword evidence="8" id="KW-0067">ATP-binding</keyword>
<dbReference type="SMART" id="SM00490">
    <property type="entry name" value="HELICc"/>
    <property type="match status" value="1"/>
</dbReference>
<evidence type="ECO:0000256" key="1">
    <source>
        <dbReference type="ARBA" id="ARBA00006847"/>
    </source>
</evidence>
<comment type="similarity">
    <text evidence="10">Belongs to the DEAD box helicase family.</text>
</comment>
<dbReference type="PROSITE" id="PS51643">
    <property type="entry name" value="HD_CAS3"/>
    <property type="match status" value="1"/>
</dbReference>
<proteinExistence type="inferred from homology"/>
<comment type="similarity">
    <text evidence="1">In the N-terminal section; belongs to the CRISPR-associated nuclease Cas3-HD family.</text>
</comment>
<keyword evidence="12" id="KW-0255">Endonuclease</keyword>
<dbReference type="InterPro" id="IPR006483">
    <property type="entry name" value="CRISPR-assoc_Cas3_HD"/>
</dbReference>
<comment type="similarity">
    <text evidence="2">In the central section; belongs to the CRISPR-associated helicase Cas3 family.</text>
</comment>
<evidence type="ECO:0000313" key="12">
    <source>
        <dbReference type="EMBL" id="SFM53676.1"/>
    </source>
</evidence>
<protein>
    <submittedName>
        <fullName evidence="12">CRISPR-associated endonuclease/helicase Cas3</fullName>
    </submittedName>
</protein>
<gene>
    <name evidence="12" type="ORF">SAMN05660836_00712</name>
</gene>
<keyword evidence="13" id="KW-1185">Reference proteome</keyword>
<dbReference type="InterPro" id="IPR006474">
    <property type="entry name" value="Helicase_Cas3_CRISPR-ass_core"/>
</dbReference>
<feature type="domain" description="HD Cas3-type" evidence="11">
    <location>
        <begin position="11"/>
        <end position="195"/>
    </location>
</feature>
<dbReference type="PANTHER" id="PTHR47959:SF16">
    <property type="entry name" value="CRISPR-ASSOCIATED NUCLEASE_HELICASE CAS3-RELATED"/>
    <property type="match status" value="1"/>
</dbReference>
<dbReference type="InterPro" id="IPR011545">
    <property type="entry name" value="DEAD/DEAH_box_helicase_dom"/>
</dbReference>
<dbReference type="Pfam" id="PF00270">
    <property type="entry name" value="DEAD"/>
    <property type="match status" value="1"/>
</dbReference>
<dbReference type="GO" id="GO:0046872">
    <property type="term" value="F:metal ion binding"/>
    <property type="evidence" value="ECO:0007669"/>
    <property type="project" value="UniProtKB-KW"/>
</dbReference>
<evidence type="ECO:0000256" key="10">
    <source>
        <dbReference type="ARBA" id="ARBA00038437"/>
    </source>
</evidence>
<dbReference type="Gene3D" id="3.40.50.300">
    <property type="entry name" value="P-loop containing nucleotide triphosphate hydrolases"/>
    <property type="match status" value="2"/>
</dbReference>
<keyword evidence="3" id="KW-0540">Nuclease</keyword>
<evidence type="ECO:0000256" key="7">
    <source>
        <dbReference type="ARBA" id="ARBA00022806"/>
    </source>
</evidence>
<dbReference type="InterPro" id="IPR001650">
    <property type="entry name" value="Helicase_C-like"/>
</dbReference>
<dbReference type="GO" id="GO:0016787">
    <property type="term" value="F:hydrolase activity"/>
    <property type="evidence" value="ECO:0007669"/>
    <property type="project" value="UniProtKB-KW"/>
</dbReference>
<dbReference type="Pfam" id="PF18019">
    <property type="entry name" value="Cas3_HD"/>
    <property type="match status" value="1"/>
</dbReference>
<dbReference type="EMBL" id="FOUU01000001">
    <property type="protein sequence ID" value="SFM53676.1"/>
    <property type="molecule type" value="Genomic_DNA"/>
</dbReference>
<dbReference type="InterPro" id="IPR014001">
    <property type="entry name" value="Helicase_ATP-bd"/>
</dbReference>
<dbReference type="InterPro" id="IPR027417">
    <property type="entry name" value="P-loop_NTPase"/>
</dbReference>
<dbReference type="Pfam" id="PF22590">
    <property type="entry name" value="Cas3-like_C_2"/>
    <property type="match status" value="1"/>
</dbReference>
<evidence type="ECO:0000256" key="2">
    <source>
        <dbReference type="ARBA" id="ARBA00009046"/>
    </source>
</evidence>
<keyword evidence="4" id="KW-0479">Metal-binding</keyword>
<dbReference type="NCBIfam" id="TIGR01596">
    <property type="entry name" value="cas3_HD"/>
    <property type="match status" value="1"/>
</dbReference>
<evidence type="ECO:0000256" key="8">
    <source>
        <dbReference type="ARBA" id="ARBA00022840"/>
    </source>
</evidence>
<dbReference type="OrthoDB" id="9810236at2"/>
<dbReference type="GO" id="GO:0051607">
    <property type="term" value="P:defense response to virus"/>
    <property type="evidence" value="ECO:0007669"/>
    <property type="project" value="UniProtKB-KW"/>
</dbReference>
<evidence type="ECO:0000256" key="4">
    <source>
        <dbReference type="ARBA" id="ARBA00022723"/>
    </source>
</evidence>
<dbReference type="SMART" id="SM00487">
    <property type="entry name" value="DEXDc"/>
    <property type="match status" value="1"/>
</dbReference>
<dbReference type="InterPro" id="IPR054712">
    <property type="entry name" value="Cas3-like_dom"/>
</dbReference>
<evidence type="ECO:0000256" key="9">
    <source>
        <dbReference type="ARBA" id="ARBA00023118"/>
    </source>
</evidence>
<keyword evidence="7 12" id="KW-0347">Helicase</keyword>
<dbReference type="SUPFAM" id="SSF52540">
    <property type="entry name" value="P-loop containing nucleoside triphosphate hydrolases"/>
    <property type="match status" value="1"/>
</dbReference>
<keyword evidence="5" id="KW-0547">Nucleotide-binding</keyword>
<dbReference type="GO" id="GO:0003676">
    <property type="term" value="F:nucleic acid binding"/>
    <property type="evidence" value="ECO:0007669"/>
    <property type="project" value="InterPro"/>
</dbReference>
<dbReference type="GO" id="GO:0004519">
    <property type="term" value="F:endonuclease activity"/>
    <property type="evidence" value="ECO:0007669"/>
    <property type="project" value="UniProtKB-KW"/>
</dbReference>
<sequence length="810" mass="92810">MLLAKSERINGRLRYQTLLGHTKDVLHLVNELTKCPGFSLFCSRHSLNETEARKALLGIAALHDIGKATKPFQKAICEGKRLSDIPHALIALPCACEVWKQLRLPSLYGDLGLPMVEMLVVVAHHALLYDDLYQRAIKHSQRLEYEPEAESVLSEILSWAVQQFDLSGLGTLRSLPFNEWSKWELKSCAIALSRFRDQNRKIKASSDLASLAKLKAVYTFALAYLKFADYWASRNFSEQAGKLSEKIVNELLPALPDWHLPCDARERVWSKLTGGGSKPYSFQTQLDRTEAERVIVLAPCGRGKTEGALLWFLRQRMLDKCERLIIAMPTQVTSNAMRERLVSLFGDNVVGLYHGRSLLEHRELVQLRVVQTDEGDDLDPEIEQELARSENFWSEVFAKPITVTTADHLLFTFVHGYRQADFALGCLQTAAVVFDEVHCYDRRMLAELRELFKLLREMKIPHLIMSGTLPEFLVSETRIGDYERVIDNEGLTHKPFILRKRNEGMFVRVEGDDGGNLNPNNEIVGEVIEGFKRGLCQFVIVNTVRKAQMFYRALKERIDENERLWCLHSRFCYAHRREKEQRITELLREKVRPLILVATQVIEVSLDISCDRMFTELAPIDALGQRAGRLHRGAAEPEGFELLVFSVQDPQPYCISHRRDPLPELNRTWQVLQDNLPVSYGWLKEQCDLVYADARLGMAQIDELFKACTLFGLNHNEIRFSEEEGKVYRPRDIVMPTIDVIPEAVFTELGDEGCQSIYLAPVPVWWLMKSNRERLKLFYLHEAGKKKWLLCAIPYDPETGFASDFLAISS</sequence>
<evidence type="ECO:0000256" key="5">
    <source>
        <dbReference type="ARBA" id="ARBA00022741"/>
    </source>
</evidence>